<dbReference type="Gene3D" id="3.40.50.1240">
    <property type="entry name" value="Phosphoglycerate mutase-like"/>
    <property type="match status" value="1"/>
</dbReference>
<dbReference type="GO" id="GO:0016791">
    <property type="term" value="F:phosphatase activity"/>
    <property type="evidence" value="ECO:0007669"/>
    <property type="project" value="TreeGrafter"/>
</dbReference>
<dbReference type="GO" id="GO:0005737">
    <property type="term" value="C:cytoplasm"/>
    <property type="evidence" value="ECO:0007669"/>
    <property type="project" value="TreeGrafter"/>
</dbReference>
<proteinExistence type="predicted"/>
<dbReference type="Pfam" id="PF00300">
    <property type="entry name" value="His_Phos_1"/>
    <property type="match status" value="1"/>
</dbReference>
<accession>A0A6J6P0R0</accession>
<dbReference type="CDD" id="cd07067">
    <property type="entry name" value="HP_PGM_like"/>
    <property type="match status" value="1"/>
</dbReference>
<evidence type="ECO:0000313" key="1">
    <source>
        <dbReference type="EMBL" id="CAB4690224.1"/>
    </source>
</evidence>
<dbReference type="InterPro" id="IPR029033">
    <property type="entry name" value="His_PPase_superfam"/>
</dbReference>
<dbReference type="AlphaFoldDB" id="A0A6J6P0R0"/>
<dbReference type="EMBL" id="CAFAAI010000238">
    <property type="protein sequence ID" value="CAB4806503.1"/>
    <property type="molecule type" value="Genomic_DNA"/>
</dbReference>
<sequence>MIRHGESNTTVARRIGGFRTCSGLSPLGREQSERLRDRLAATAEISADVLVSSQFPRARETAEIIAPAFGNIGIDIVEGFGEHDPGEVCDGMTFDEYVARYGRHDHETDPFNVGYPGGETLAAFQLRVGEAISQTLRANEGKTIVVACHGGVIDAALRQALRTAQLGVFEINTLNTSITEMQLVKPGRWRLVRYNDHAHLAGLPRETARQP</sequence>
<gene>
    <name evidence="1" type="ORF">UFOPK2366_00716</name>
    <name evidence="2" type="ORF">UFOPK2992_01312</name>
</gene>
<organism evidence="1">
    <name type="scientific">freshwater metagenome</name>
    <dbReference type="NCBI Taxonomy" id="449393"/>
    <lineage>
        <taxon>unclassified sequences</taxon>
        <taxon>metagenomes</taxon>
        <taxon>ecological metagenomes</taxon>
    </lineage>
</organism>
<dbReference type="PANTHER" id="PTHR48100:SF59">
    <property type="entry name" value="ADENOSYLCOBALAMIN_ALPHA-RIBAZOLE PHOSPHATASE"/>
    <property type="match status" value="1"/>
</dbReference>
<name>A0A6J6P0R0_9ZZZZ</name>
<dbReference type="InterPro" id="IPR013078">
    <property type="entry name" value="His_Pase_superF_clade-1"/>
</dbReference>
<dbReference type="SMART" id="SM00855">
    <property type="entry name" value="PGAM"/>
    <property type="match status" value="1"/>
</dbReference>
<dbReference type="EMBL" id="CAEZXM010000111">
    <property type="protein sequence ID" value="CAB4690224.1"/>
    <property type="molecule type" value="Genomic_DNA"/>
</dbReference>
<protein>
    <submittedName>
        <fullName evidence="1">Unannotated protein</fullName>
    </submittedName>
</protein>
<evidence type="ECO:0000313" key="2">
    <source>
        <dbReference type="EMBL" id="CAB4806503.1"/>
    </source>
</evidence>
<dbReference type="SUPFAM" id="SSF53254">
    <property type="entry name" value="Phosphoglycerate mutase-like"/>
    <property type="match status" value="1"/>
</dbReference>
<reference evidence="1" key="1">
    <citation type="submission" date="2020-05" db="EMBL/GenBank/DDBJ databases">
        <authorList>
            <person name="Chiriac C."/>
            <person name="Salcher M."/>
            <person name="Ghai R."/>
            <person name="Kavagutti S V."/>
        </authorList>
    </citation>
    <scope>NUCLEOTIDE SEQUENCE</scope>
</reference>
<dbReference type="InterPro" id="IPR050275">
    <property type="entry name" value="PGM_Phosphatase"/>
</dbReference>
<dbReference type="PANTHER" id="PTHR48100">
    <property type="entry name" value="BROAD-SPECIFICITY PHOSPHATASE YOR283W-RELATED"/>
    <property type="match status" value="1"/>
</dbReference>